<dbReference type="KEGG" id="tan:TA04995"/>
<dbReference type="Proteomes" id="UP000001950">
    <property type="component" value="Chromosome 3"/>
</dbReference>
<dbReference type="OMA" id="AICVRAY"/>
<sequence length="789" mass="92379">MYICVRFPAKRRVLSNIEYANLNKNAKHSYALNYCKLYSTKPNFAVHFRPSCVLYSRDINHNIFRNFGTLTSGSSAVKDNPVHAYLVQRDHSKESESQEDINKTIISKLDHLTKHLEVKLDSIAYDLNHNEHQYNYIHPSHRYPKESFSSEGFINLSLTNSELYTNFVSENRIRQFEESTINRKLKPSTRLFNQKGVQLQFNENEIQTVQSLLDANISNMVKTITFEQSILLIKRMYLLGLSVSYNNFCELLNSLKSLNRLSPKELVELAICVRAYVDSDNSFLRYFMVSIGSTMQNKVSAFEELPNEKLIDFLFPLSLMQFNAHPFSWLIVSNPKILNKITEEFDTLPVDYKAKLFTILSSLVSSPEITSKYYSVYETLINSLQESIKSISSNEILSMMSINVCYPNFEVLREALFKEALNRWSDFPSNSLAMLYLKHKDEIPRECSDQFLENLGLNLRSLSPKYLPELYCTHLKNGQLSKKQCRSYEYYLGLRYTSLTIRNISNLLMYLSINGKSTCRIYGHIIRRFQQLKDSNSLSNQQLLDVVLSMSLVGIHTRNVWNNVNLSNLVFQTPKNILVYLGYAFLITNLKDHKLWNVLLQRILGENKHYNSETYEVLKSAEILKFIPKDQLNSTFNRLLQQCKPLYFSKLARQRYRSKVPYEKIFEKLEVRYKKEIIINELYEAPYVLPEFGIIIEPTRDQIKHQTSGCMIGEAMLRQRVWSKLNYRTFSFHDSEWEQFYREDADGNSWDIDKMVMFFCKNTRLNHLVSSKGMIEIYGIFQAKKDDRC</sequence>
<dbReference type="EMBL" id="CR940352">
    <property type="protein sequence ID" value="CAI75736.1"/>
    <property type="molecule type" value="Genomic_DNA"/>
</dbReference>
<name>Q4UBR5_THEAN</name>
<dbReference type="OrthoDB" id="372061at2759"/>
<dbReference type="InParanoid" id="Q4UBR5"/>
<dbReference type="STRING" id="5874.Q4UBR5"/>
<evidence type="ECO:0000313" key="2">
    <source>
        <dbReference type="Proteomes" id="UP000001950"/>
    </source>
</evidence>
<dbReference type="GeneID" id="3864701"/>
<evidence type="ECO:0008006" key="3">
    <source>
        <dbReference type="Google" id="ProtNLM"/>
    </source>
</evidence>
<accession>Q4UBR5</accession>
<gene>
    <name evidence="1" type="ORF">TA04995</name>
</gene>
<keyword evidence="2" id="KW-1185">Reference proteome</keyword>
<dbReference type="VEuPathDB" id="PiroplasmaDB:TA04995"/>
<reference evidence="1 2" key="1">
    <citation type="journal article" date="2005" name="Science">
        <title>Genome of the host-cell transforming parasite Theileria annulata compared with T. parva.</title>
        <authorList>
            <person name="Pain A."/>
            <person name="Renauld H."/>
            <person name="Berriman M."/>
            <person name="Murphy L."/>
            <person name="Yeats C.A."/>
            <person name="Weir W."/>
            <person name="Kerhornou A."/>
            <person name="Aslett M."/>
            <person name="Bishop R."/>
            <person name="Bouchier C."/>
            <person name="Cochet M."/>
            <person name="Coulson R.M.R."/>
            <person name="Cronin A."/>
            <person name="de Villiers E.P."/>
            <person name="Fraser A."/>
            <person name="Fosker N."/>
            <person name="Gardner M."/>
            <person name="Goble A."/>
            <person name="Griffiths-Jones S."/>
            <person name="Harris D.E."/>
            <person name="Katzer F."/>
            <person name="Larke N."/>
            <person name="Lord A."/>
            <person name="Maser P."/>
            <person name="McKellar S."/>
            <person name="Mooney P."/>
            <person name="Morton F."/>
            <person name="Nene V."/>
            <person name="O'Neil S."/>
            <person name="Price C."/>
            <person name="Quail M.A."/>
            <person name="Rabbinowitsch E."/>
            <person name="Rawlings N.D."/>
            <person name="Rutter S."/>
            <person name="Saunders D."/>
            <person name="Seeger K."/>
            <person name="Shah T."/>
            <person name="Squares R."/>
            <person name="Squares S."/>
            <person name="Tivey A."/>
            <person name="Walker A.R."/>
            <person name="Woodward J."/>
            <person name="Dobbelaere D.A.E."/>
            <person name="Langsley G."/>
            <person name="Rajandream M.A."/>
            <person name="McKeever D."/>
            <person name="Shiels B."/>
            <person name="Tait A."/>
            <person name="Barrell B.G."/>
            <person name="Hall N."/>
        </authorList>
    </citation>
    <scope>NUCLEOTIDE SEQUENCE [LARGE SCALE GENOMIC DNA]</scope>
    <source>
        <strain evidence="2">Ankara</strain>
    </source>
</reference>
<dbReference type="AlphaFoldDB" id="Q4UBR5"/>
<dbReference type="RefSeq" id="XP_955212.1">
    <property type="nucleotide sequence ID" value="XM_950119.1"/>
</dbReference>
<evidence type="ECO:0000313" key="1">
    <source>
        <dbReference type="EMBL" id="CAI75736.1"/>
    </source>
</evidence>
<organism evidence="1 2">
    <name type="scientific">Theileria annulata</name>
    <dbReference type="NCBI Taxonomy" id="5874"/>
    <lineage>
        <taxon>Eukaryota</taxon>
        <taxon>Sar</taxon>
        <taxon>Alveolata</taxon>
        <taxon>Apicomplexa</taxon>
        <taxon>Aconoidasida</taxon>
        <taxon>Piroplasmida</taxon>
        <taxon>Theileriidae</taxon>
        <taxon>Theileria</taxon>
    </lineage>
</organism>
<protein>
    <recommendedName>
        <fullName evidence="3">RAP domain-containing protein</fullName>
    </recommendedName>
</protein>
<proteinExistence type="predicted"/>
<dbReference type="eggNOG" id="ENOG502T14M">
    <property type="taxonomic scope" value="Eukaryota"/>
</dbReference>